<dbReference type="EMBL" id="KI912112">
    <property type="protein sequence ID" value="ETS81176.1"/>
    <property type="molecule type" value="Genomic_DNA"/>
</dbReference>
<evidence type="ECO:0000313" key="7">
    <source>
        <dbReference type="EMBL" id="ETS81176.1"/>
    </source>
</evidence>
<dbReference type="OrthoDB" id="440424at2759"/>
<accession>W3X7M9</accession>
<dbReference type="InParanoid" id="W3X7M9"/>
<keyword evidence="5 6" id="KW-0472">Membrane</keyword>
<dbReference type="KEGG" id="pfy:PFICI_06178"/>
<reference evidence="8" key="1">
    <citation type="journal article" date="2015" name="BMC Genomics">
        <title>Genomic and transcriptomic analysis of the endophytic fungus Pestalotiopsis fici reveals its lifestyle and high potential for synthesis of natural products.</title>
        <authorList>
            <person name="Wang X."/>
            <person name="Zhang X."/>
            <person name="Liu L."/>
            <person name="Xiang M."/>
            <person name="Wang W."/>
            <person name="Sun X."/>
            <person name="Che Y."/>
            <person name="Guo L."/>
            <person name="Liu G."/>
            <person name="Guo L."/>
            <person name="Wang C."/>
            <person name="Yin W.B."/>
            <person name="Stadler M."/>
            <person name="Zhang X."/>
            <person name="Liu X."/>
        </authorList>
    </citation>
    <scope>NUCLEOTIDE SEQUENCE [LARGE SCALE GENOMIC DNA]</scope>
    <source>
        <strain evidence="8">W106-1 / CGMCC3.15140</strain>
    </source>
</reference>
<feature type="transmembrane region" description="Helical" evidence="6">
    <location>
        <begin position="133"/>
        <end position="155"/>
    </location>
</feature>
<evidence type="ECO:0000256" key="5">
    <source>
        <dbReference type="ARBA" id="ARBA00023136"/>
    </source>
</evidence>
<dbReference type="AlphaFoldDB" id="W3X7M9"/>
<dbReference type="GO" id="GO:0016020">
    <property type="term" value="C:membrane"/>
    <property type="evidence" value="ECO:0007669"/>
    <property type="project" value="UniProtKB-SubCell"/>
</dbReference>
<name>W3X7M9_PESFW</name>
<proteinExistence type="inferred from homology"/>
<keyword evidence="4 6" id="KW-1133">Transmembrane helix</keyword>
<dbReference type="Proteomes" id="UP000030651">
    <property type="component" value="Unassembled WGS sequence"/>
</dbReference>
<evidence type="ECO:0000256" key="2">
    <source>
        <dbReference type="ARBA" id="ARBA00007262"/>
    </source>
</evidence>
<evidence type="ECO:0000313" key="8">
    <source>
        <dbReference type="Proteomes" id="UP000030651"/>
    </source>
</evidence>
<dbReference type="HOGENOM" id="CLU_086437_0_0_1"/>
<comment type="subcellular location">
    <subcellularLocation>
        <location evidence="1">Membrane</location>
        <topology evidence="1">Multi-pass membrane protein</topology>
    </subcellularLocation>
</comment>
<organism evidence="7 8">
    <name type="scientific">Pestalotiopsis fici (strain W106-1 / CGMCC3.15140)</name>
    <dbReference type="NCBI Taxonomy" id="1229662"/>
    <lineage>
        <taxon>Eukaryota</taxon>
        <taxon>Fungi</taxon>
        <taxon>Dikarya</taxon>
        <taxon>Ascomycota</taxon>
        <taxon>Pezizomycotina</taxon>
        <taxon>Sordariomycetes</taxon>
        <taxon>Xylariomycetidae</taxon>
        <taxon>Amphisphaeriales</taxon>
        <taxon>Sporocadaceae</taxon>
        <taxon>Pestalotiopsis</taxon>
    </lineage>
</organism>
<evidence type="ECO:0000256" key="1">
    <source>
        <dbReference type="ARBA" id="ARBA00004141"/>
    </source>
</evidence>
<protein>
    <submittedName>
        <fullName evidence="7">Uncharacterized protein</fullName>
    </submittedName>
</protein>
<keyword evidence="8" id="KW-1185">Reference proteome</keyword>
<dbReference type="InterPro" id="IPR038213">
    <property type="entry name" value="IFI6/IFI27-like_sf"/>
</dbReference>
<evidence type="ECO:0000256" key="6">
    <source>
        <dbReference type="SAM" id="Phobius"/>
    </source>
</evidence>
<dbReference type="eggNOG" id="ENOG502SR07">
    <property type="taxonomic scope" value="Eukaryota"/>
</dbReference>
<dbReference type="RefSeq" id="XP_007832950.1">
    <property type="nucleotide sequence ID" value="XM_007834759.1"/>
</dbReference>
<comment type="similarity">
    <text evidence="2">Belongs to the IFI6/IFI27 family.</text>
</comment>
<gene>
    <name evidence="7" type="ORF">PFICI_06178</name>
</gene>
<dbReference type="GeneID" id="19271191"/>
<dbReference type="InterPro" id="IPR009311">
    <property type="entry name" value="IFI6/IFI27-like"/>
</dbReference>
<dbReference type="Pfam" id="PF06140">
    <property type="entry name" value="Ifi-6-16"/>
    <property type="match status" value="1"/>
</dbReference>
<dbReference type="Gene3D" id="6.10.110.10">
    <property type="match status" value="1"/>
</dbReference>
<dbReference type="OMA" id="SFAARWM"/>
<evidence type="ECO:0000256" key="3">
    <source>
        <dbReference type="ARBA" id="ARBA00022692"/>
    </source>
</evidence>
<sequence length="201" mass="21669">MAGLTTLLSCCRPDGAVSTRNETFSAYTVICDKPRPTKPPRISDSNAAQRDIINNAIEILRDAEKYGTELEAQLNDLVVSTSWTEWIAENILAGIKAALRDGREKMGQAMTIAYDEAAKAADELFEFAGDHPVLTAGLITIIAVGILVILAPMIVEALGFAELGPVEGSFAALWESTYSGFIPKGSLFSFLQRLGMVWGRG</sequence>
<keyword evidence="3 6" id="KW-0812">Transmembrane</keyword>
<evidence type="ECO:0000256" key="4">
    <source>
        <dbReference type="ARBA" id="ARBA00022989"/>
    </source>
</evidence>